<evidence type="ECO:0000313" key="2">
    <source>
        <dbReference type="EMBL" id="PIC42648.1"/>
    </source>
</evidence>
<organism evidence="2 3">
    <name type="scientific">Caenorhabditis nigoni</name>
    <dbReference type="NCBI Taxonomy" id="1611254"/>
    <lineage>
        <taxon>Eukaryota</taxon>
        <taxon>Metazoa</taxon>
        <taxon>Ecdysozoa</taxon>
        <taxon>Nematoda</taxon>
        <taxon>Chromadorea</taxon>
        <taxon>Rhabditida</taxon>
        <taxon>Rhabditina</taxon>
        <taxon>Rhabditomorpha</taxon>
        <taxon>Rhabditoidea</taxon>
        <taxon>Rhabditidae</taxon>
        <taxon>Peloderinae</taxon>
        <taxon>Caenorhabditis</taxon>
    </lineage>
</organism>
<name>A0A2G5USY9_9PELO</name>
<evidence type="ECO:0000259" key="1">
    <source>
        <dbReference type="PROSITE" id="PS50097"/>
    </source>
</evidence>
<accession>A0A2G5USY9</accession>
<keyword evidence="3" id="KW-1185">Reference proteome</keyword>
<dbReference type="AlphaFoldDB" id="A0A2G5USY9"/>
<reference evidence="3" key="1">
    <citation type="submission" date="2017-10" db="EMBL/GenBank/DDBJ databases">
        <title>Rapid genome shrinkage in a self-fertile nematode reveals novel sperm competition proteins.</title>
        <authorList>
            <person name="Yin D."/>
            <person name="Schwarz E.M."/>
            <person name="Thomas C.G."/>
            <person name="Felde R.L."/>
            <person name="Korf I.F."/>
            <person name="Cutter A.D."/>
            <person name="Schartner C.M."/>
            <person name="Ralston E.J."/>
            <person name="Meyer B.J."/>
            <person name="Haag E.S."/>
        </authorList>
    </citation>
    <scope>NUCLEOTIDE SEQUENCE [LARGE SCALE GENOMIC DNA]</scope>
    <source>
        <strain evidence="3">JU1422</strain>
    </source>
</reference>
<dbReference type="PROSITE" id="PS50097">
    <property type="entry name" value="BTB"/>
    <property type="match status" value="1"/>
</dbReference>
<gene>
    <name evidence="2" type="primary">Cni-ZK418.2</name>
    <name evidence="2" type="synonym">Cnig_chr_III.g9657</name>
    <name evidence="2" type="ORF">B9Z55_009657</name>
</gene>
<dbReference type="EMBL" id="PDUG01000003">
    <property type="protein sequence ID" value="PIC42648.1"/>
    <property type="molecule type" value="Genomic_DNA"/>
</dbReference>
<sequence length="487" mass="55326">MLDDWKASSQKVKTLQKSFLESTMTTAFEIIDPNEPVDENKLPNGMEVIHHDVNAFSNHYVDGKSFDDLKKKKVESGAGIHFGVDFKLHPDGLKKLSAVGQAIQSNNCILQHNLVMYSFVYSITVVGQNEKDGLYCKLSIVPVGYTFKYPTEMVKGGVAVTYKPQVPELENVKWVHKDGTEIDLVREDNGFYSCQSMVTLNSFENFTENGVAVLRVEMTIDKDYFEIGEYINLNLKEAHVAPSSYKILDKILMGEKVPKSDWILSAGEGFPRDFHVHGPVLADASIPLRAAVTSHMSIGKEIAMISHENRFIITSLKSKDMRVILTYIYHRRFVLPDFDAVSRIGKILSLLFRDDIFQFFDSWNVELIKNLKKLDRCDTLKTVSECVKALICVTCAPQGSLLGAYNVALIVASDAWQMAEAKGKKVRKEKVKKEIGESWPLIDDILELWVLGKLKRKKYEISESTTSNARFVERRRWNLFKFVLLLF</sequence>
<comment type="caution">
    <text evidence="2">The sequence shown here is derived from an EMBL/GenBank/DDBJ whole genome shotgun (WGS) entry which is preliminary data.</text>
</comment>
<proteinExistence type="predicted"/>
<dbReference type="Proteomes" id="UP000230233">
    <property type="component" value="Chromosome III"/>
</dbReference>
<evidence type="ECO:0000313" key="3">
    <source>
        <dbReference type="Proteomes" id="UP000230233"/>
    </source>
</evidence>
<protein>
    <recommendedName>
        <fullName evidence="1">BTB domain-containing protein</fullName>
    </recommendedName>
</protein>
<dbReference type="InterPro" id="IPR000210">
    <property type="entry name" value="BTB/POZ_dom"/>
</dbReference>
<feature type="domain" description="BTB" evidence="1">
    <location>
        <begin position="260"/>
        <end position="337"/>
    </location>
</feature>
<dbReference type="OrthoDB" id="5862088at2759"/>
<dbReference type="STRING" id="1611254.A0A2G5USY9"/>